<comment type="similarity">
    <text evidence="8">Belongs to the papillomaviridae L1 protein family.</text>
</comment>
<dbReference type="Pfam" id="PF00500">
    <property type="entry name" value="Late_protein_L1"/>
    <property type="match status" value="1"/>
</dbReference>
<evidence type="ECO:0000313" key="10">
    <source>
        <dbReference type="EMBL" id="QXT57782.1"/>
    </source>
</evidence>
<evidence type="ECO:0000256" key="9">
    <source>
        <dbReference type="SAM" id="MobiDB-lite"/>
    </source>
</evidence>
<dbReference type="GO" id="GO:0019062">
    <property type="term" value="P:virion attachment to host cell"/>
    <property type="evidence" value="ECO:0007669"/>
    <property type="project" value="UniProtKB-UniRule"/>
</dbReference>
<comment type="subunit">
    <text evidence="8">Self-assembles into homopentamers. The capsid has an icosahedral symmetry and consists of 72 capsomers, with each capsomer being a pentamer of L1. Interacts with the minor capsid protein L2; this interaction is necessary for viral genome encapsidation.</text>
</comment>
<comment type="function">
    <text evidence="8">Forms an icosahedral capsid with a T=7 symmetry and a 50 nm diameter. The capsid is composed of 72 pentamers linked to each other by disulfide bonds and associated with L2 proteins. Binds to heparan sulfate proteoglycans on cell surface of basal layer keratinocytes to provide initial virion attachment. This binding mediates a conformational change in the virus capsid that facilitates efficient infection. The virion enters the host cell via endocytosis. During virus trafficking, L1 protein dissociates from the viral DNA and the genomic DNA is released to the host nucleus. The virion assembly takes place within the cell nucleus. Encapsulates the genomic DNA together with protein L2.</text>
</comment>
<evidence type="ECO:0000256" key="2">
    <source>
        <dbReference type="ARBA" id="ARBA00022561"/>
    </source>
</evidence>
<dbReference type="GO" id="GO:0005198">
    <property type="term" value="F:structural molecule activity"/>
    <property type="evidence" value="ECO:0007669"/>
    <property type="project" value="InterPro"/>
</dbReference>
<evidence type="ECO:0000256" key="1">
    <source>
        <dbReference type="ARBA" id="ARBA00004328"/>
    </source>
</evidence>
<keyword evidence="5 8" id="KW-0946">Virion</keyword>
<proteinExistence type="inferred from homology"/>
<keyword evidence="4 8" id="KW-1161">Viral attachment to host cell</keyword>
<organism evidence="10">
    <name type="scientific">Archaeolacerta bedriagae papillomavirus 1</name>
    <dbReference type="NCBI Taxonomy" id="2859883"/>
    <lineage>
        <taxon>Viruses</taxon>
        <taxon>Monodnaviria</taxon>
        <taxon>Shotokuvirae</taxon>
        <taxon>Cossaviricota</taxon>
        <taxon>Papovaviricetes</taxon>
        <taxon>Zurhausenvirales</taxon>
        <taxon>Papillomaviridae</taxon>
    </lineage>
</organism>
<reference evidence="10" key="1">
    <citation type="submission" date="2020-11" db="EMBL/GenBank/DDBJ databases">
        <title>Identification of amphibian and reptile viruses informs evolutionary history of vertebrate viral families.</title>
        <authorList>
            <person name="Russo A.G."/>
            <person name="Harding E.F."/>
            <person name="White P.A."/>
        </authorList>
    </citation>
    <scope>NUCLEOTIDE SEQUENCE</scope>
</reference>
<comment type="subcellular location">
    <subcellularLocation>
        <location evidence="1 8">Virion</location>
    </subcellularLocation>
</comment>
<dbReference type="GO" id="GO:0046718">
    <property type="term" value="P:symbiont entry into host cell"/>
    <property type="evidence" value="ECO:0007669"/>
    <property type="project" value="UniProtKB-UniRule"/>
</dbReference>
<evidence type="ECO:0000256" key="7">
    <source>
        <dbReference type="ARBA" id="ARBA00023296"/>
    </source>
</evidence>
<keyword evidence="2 8" id="KW-0167">Capsid protein</keyword>
<dbReference type="InterPro" id="IPR036973">
    <property type="entry name" value="Capsid_L1_sf_Papillomavir"/>
</dbReference>
<keyword evidence="3 8" id="KW-0945">Host-virus interaction</keyword>
<dbReference type="InterPro" id="IPR002210">
    <property type="entry name" value="Capsid_L1_Papillomavir"/>
</dbReference>
<sequence length="519" mass="57402">MAANTGVPVGGLYHKDNPGFWLPPPHPQTPQFGSTDEYVEALGMYAVGYSGRMVIVGHPYFEIRDTTTTSTIVVPKVNGNQYRVFRLRLPDPNTMPFCPEPKPDQYRYVWKLRCIQTGRGQPFNVGLAGNPQTNRGLDLESVPRPESAAAKGDGAVTDHRVPFATDPKQVQLLIVGCRPAQGEYWRQTRGCSGGNAGGTGTTKCPSIELATEDIEDGTMSDLGHGPLHPQLRNPYDLPLELDEQHPPVYPDVLGMQQDPSGNSCFFMVKREQLYTRHSFRRDGTQGEPISTGDTKSYAFTPSVSGSLVNSDVSLFGKPYYLNQAQGQNNGVLWGDVLFVTLLDNTRNNNLQISVKNSSTNGSTYDETKYTNFMRHVEEYDVHLGLELCRVSVTPPVLYHLQVTEPYVLARWGYTTTPGTPKPGTVPPSDVTYRYLNKQPGFVKTSAVGCGEGTSAQAPPSDDPPRDPFSGGHWWDVDMENKLKYDTYDTPFGRAFIGNMPSRRRAPSKTSKAPSKRKKK</sequence>
<dbReference type="InterPro" id="IPR011222">
    <property type="entry name" value="dsDNA_vir_gr_I_capsid"/>
</dbReference>
<dbReference type="PRINTS" id="PR00865">
    <property type="entry name" value="HPVCAPSIDL1"/>
</dbReference>
<evidence type="ECO:0000256" key="8">
    <source>
        <dbReference type="RuleBase" id="RU361248"/>
    </source>
</evidence>
<keyword evidence="8" id="KW-1145">T=7 icosahedral capsid protein</keyword>
<feature type="region of interest" description="Disordered" evidence="9">
    <location>
        <begin position="446"/>
        <end position="472"/>
    </location>
</feature>
<dbReference type="GO" id="GO:0039620">
    <property type="term" value="C:T=7 icosahedral viral capsid"/>
    <property type="evidence" value="ECO:0007669"/>
    <property type="project" value="UniProtKB-KW"/>
</dbReference>
<feature type="region of interest" description="Disordered" evidence="9">
    <location>
        <begin position="495"/>
        <end position="519"/>
    </location>
</feature>
<evidence type="ECO:0000256" key="4">
    <source>
        <dbReference type="ARBA" id="ARBA00022804"/>
    </source>
</evidence>
<dbReference type="SUPFAM" id="SSF88648">
    <property type="entry name" value="Group I dsDNA viruses"/>
    <property type="match status" value="1"/>
</dbReference>
<keyword evidence="7 8" id="KW-1160">Virus entry into host cell</keyword>
<dbReference type="EMBL" id="MW582922">
    <property type="protein sequence ID" value="QXT57782.1"/>
    <property type="molecule type" value="Genomic_DNA"/>
</dbReference>
<evidence type="ECO:0000256" key="5">
    <source>
        <dbReference type="ARBA" id="ARBA00022844"/>
    </source>
</evidence>
<evidence type="ECO:0000256" key="6">
    <source>
        <dbReference type="ARBA" id="ARBA00022921"/>
    </source>
</evidence>
<evidence type="ECO:0000256" key="3">
    <source>
        <dbReference type="ARBA" id="ARBA00022581"/>
    </source>
</evidence>
<keyword evidence="6 8" id="KW-0426">Late protein</keyword>
<protein>
    <recommendedName>
        <fullName evidence="8">Major capsid protein L1</fullName>
    </recommendedName>
</protein>
<dbReference type="Gene3D" id="2.60.175.20">
    <property type="entry name" value="Major capsid L1 (late) superfamily, Papillomavirus"/>
    <property type="match status" value="1"/>
</dbReference>
<gene>
    <name evidence="8" type="primary">L1</name>
</gene>
<name>A0A8F6UA89_9PAPI</name>
<accession>A0A8F6UA89</accession>